<dbReference type="CDD" id="cd09631">
    <property type="entry name" value="DOMON_DOH"/>
    <property type="match status" value="1"/>
</dbReference>
<dbReference type="PROSITE" id="PS50836">
    <property type="entry name" value="DOMON"/>
    <property type="match status" value="1"/>
</dbReference>
<dbReference type="SMART" id="SM00664">
    <property type="entry name" value="DoH"/>
    <property type="match status" value="1"/>
</dbReference>
<feature type="chain" id="PRO_5035871524" description="DOMON domain-containing protein" evidence="1">
    <location>
        <begin position="21"/>
        <end position="308"/>
    </location>
</feature>
<dbReference type="PANTHER" id="PTHR10157">
    <property type="entry name" value="DOPAMINE BETA HYDROXYLASE RELATED"/>
    <property type="match status" value="1"/>
</dbReference>
<protein>
    <recommendedName>
        <fullName evidence="2">DOMON domain-containing protein</fullName>
    </recommendedName>
</protein>
<dbReference type="PANTHER" id="PTHR10157:SF23">
    <property type="entry name" value="MOXD1 HOMOLOG 1"/>
    <property type="match status" value="1"/>
</dbReference>
<name>A0A8S1N3V1_9CILI</name>
<dbReference type="InterPro" id="IPR005018">
    <property type="entry name" value="DOMON_domain"/>
</dbReference>
<dbReference type="InterPro" id="IPR045266">
    <property type="entry name" value="DOH_DOMON"/>
</dbReference>
<keyword evidence="4" id="KW-1185">Reference proteome</keyword>
<evidence type="ECO:0000259" key="2">
    <source>
        <dbReference type="PROSITE" id="PS50836"/>
    </source>
</evidence>
<feature type="domain" description="DOMON" evidence="2">
    <location>
        <begin position="150"/>
        <end position="262"/>
    </location>
</feature>
<accession>A0A8S1N3V1</accession>
<dbReference type="GO" id="GO:0004500">
    <property type="term" value="F:dopamine beta-monooxygenase activity"/>
    <property type="evidence" value="ECO:0007669"/>
    <property type="project" value="InterPro"/>
</dbReference>
<reference evidence="3" key="1">
    <citation type="submission" date="2021-01" db="EMBL/GenBank/DDBJ databases">
        <authorList>
            <consortium name="Genoscope - CEA"/>
            <person name="William W."/>
        </authorList>
    </citation>
    <scope>NUCLEOTIDE SEQUENCE</scope>
</reference>
<keyword evidence="1" id="KW-0732">Signal</keyword>
<gene>
    <name evidence="3" type="ORF">PSON_ATCC_30995.1.T0490063</name>
</gene>
<sequence>MSQINMFIATILIILTIVNGEIEFSFKQKNNQLLYKIISNEDLVVLAFSGQMDLREYLFCRMKDCECEERYAQGVRSHPKLSEQQLVSNYECENNEMMFVRVDTGYYPYVWQNKQENAKSVDKQQRITQEITSNLSYSDSDMTASLSVGSIFQVKWKFTTDEYIEMCLILNQKSWIGVGFGKGMRNVDMLTINIIDNVVEVIDLWSVEDDTPPTDTQQDIELISYSVADNSVKARIKRKLNTNDSKQDVVLAKGSQYTWSYATSSALVMEDHGHNFKEFTITLNESGDTIVSYSEILMVIVMIFNLIL</sequence>
<dbReference type="OrthoDB" id="310734at2759"/>
<dbReference type="Proteomes" id="UP000692954">
    <property type="component" value="Unassembled WGS sequence"/>
</dbReference>
<proteinExistence type="predicted"/>
<evidence type="ECO:0000313" key="4">
    <source>
        <dbReference type="Proteomes" id="UP000692954"/>
    </source>
</evidence>
<evidence type="ECO:0000256" key="1">
    <source>
        <dbReference type="SAM" id="SignalP"/>
    </source>
</evidence>
<comment type="caution">
    <text evidence="3">The sequence shown here is derived from an EMBL/GenBank/DDBJ whole genome shotgun (WGS) entry which is preliminary data.</text>
</comment>
<dbReference type="AlphaFoldDB" id="A0A8S1N3V1"/>
<evidence type="ECO:0000313" key="3">
    <source>
        <dbReference type="EMBL" id="CAD8085879.1"/>
    </source>
</evidence>
<dbReference type="InterPro" id="IPR000945">
    <property type="entry name" value="DBH-like"/>
</dbReference>
<organism evidence="3 4">
    <name type="scientific">Paramecium sonneborni</name>
    <dbReference type="NCBI Taxonomy" id="65129"/>
    <lineage>
        <taxon>Eukaryota</taxon>
        <taxon>Sar</taxon>
        <taxon>Alveolata</taxon>
        <taxon>Ciliophora</taxon>
        <taxon>Intramacronucleata</taxon>
        <taxon>Oligohymenophorea</taxon>
        <taxon>Peniculida</taxon>
        <taxon>Parameciidae</taxon>
        <taxon>Paramecium</taxon>
    </lineage>
</organism>
<feature type="signal peptide" evidence="1">
    <location>
        <begin position="1"/>
        <end position="20"/>
    </location>
</feature>
<dbReference type="EMBL" id="CAJJDN010000049">
    <property type="protein sequence ID" value="CAD8085879.1"/>
    <property type="molecule type" value="Genomic_DNA"/>
</dbReference>
<dbReference type="Pfam" id="PF03351">
    <property type="entry name" value="DOMON"/>
    <property type="match status" value="1"/>
</dbReference>